<reference evidence="3 4" key="1">
    <citation type="submission" date="2020-10" db="EMBL/GenBank/DDBJ databases">
        <title>Phylogeny of dyella-like bacteria.</title>
        <authorList>
            <person name="Fu J."/>
        </authorList>
    </citation>
    <scope>NUCLEOTIDE SEQUENCE [LARGE SCALE GENOMIC DNA]</scope>
    <source>
        <strain evidence="3 4">JP1</strain>
    </source>
</reference>
<feature type="chain" id="PRO_5047503799" evidence="2">
    <location>
        <begin position="18"/>
        <end position="173"/>
    </location>
</feature>
<sequence length="173" mass="17834">MKHKLLMAVLVSVLAGCATQPTGIRGDQATKFREQGVSISSVHGASAVVLQTKGRAIGAFTLGSGGGYGAGGSTVGNALSGIGTTLSLTTSQRGNSSSDTNSGIAQGAINVRDNPNRDLSDLDRDRSLGNQALAPIFDAQKVQENMELSQVAGYVGMRAAARRRRWTGLSTTI</sequence>
<protein>
    <submittedName>
        <fullName evidence="3">Uncharacterized protein</fullName>
    </submittedName>
</protein>
<feature type="compositionally biased region" description="Polar residues" evidence="1">
    <location>
        <begin position="92"/>
        <end position="104"/>
    </location>
</feature>
<name>A0ABW8JG03_9GAMM</name>
<proteinExistence type="predicted"/>
<dbReference type="PROSITE" id="PS51257">
    <property type="entry name" value="PROKAR_LIPOPROTEIN"/>
    <property type="match status" value="1"/>
</dbReference>
<feature type="compositionally biased region" description="Basic and acidic residues" evidence="1">
    <location>
        <begin position="114"/>
        <end position="124"/>
    </location>
</feature>
<gene>
    <name evidence="3" type="ORF">ISP15_06735</name>
</gene>
<dbReference type="Proteomes" id="UP001620461">
    <property type="component" value="Unassembled WGS sequence"/>
</dbReference>
<evidence type="ECO:0000256" key="1">
    <source>
        <dbReference type="SAM" id="MobiDB-lite"/>
    </source>
</evidence>
<accession>A0ABW8JG03</accession>
<evidence type="ECO:0000256" key="2">
    <source>
        <dbReference type="SAM" id="SignalP"/>
    </source>
</evidence>
<keyword evidence="4" id="KW-1185">Reference proteome</keyword>
<evidence type="ECO:0000313" key="3">
    <source>
        <dbReference type="EMBL" id="MFK2900027.1"/>
    </source>
</evidence>
<feature type="signal peptide" evidence="2">
    <location>
        <begin position="1"/>
        <end position="17"/>
    </location>
</feature>
<dbReference type="RefSeq" id="WP_404546388.1">
    <property type="nucleotide sequence ID" value="NZ_JADIKJ010000006.1"/>
</dbReference>
<evidence type="ECO:0000313" key="4">
    <source>
        <dbReference type="Proteomes" id="UP001620461"/>
    </source>
</evidence>
<feature type="region of interest" description="Disordered" evidence="1">
    <location>
        <begin position="89"/>
        <end position="124"/>
    </location>
</feature>
<keyword evidence="2" id="KW-0732">Signal</keyword>
<dbReference type="EMBL" id="JADIKJ010000006">
    <property type="protein sequence ID" value="MFK2900027.1"/>
    <property type="molecule type" value="Genomic_DNA"/>
</dbReference>
<comment type="caution">
    <text evidence="3">The sequence shown here is derived from an EMBL/GenBank/DDBJ whole genome shotgun (WGS) entry which is preliminary data.</text>
</comment>
<organism evidence="3 4">
    <name type="scientific">Dyella jejuensis</name>
    <dbReference type="NCBI Taxonomy" id="1432009"/>
    <lineage>
        <taxon>Bacteria</taxon>
        <taxon>Pseudomonadati</taxon>
        <taxon>Pseudomonadota</taxon>
        <taxon>Gammaproteobacteria</taxon>
        <taxon>Lysobacterales</taxon>
        <taxon>Rhodanobacteraceae</taxon>
        <taxon>Dyella</taxon>
    </lineage>
</organism>